<dbReference type="GO" id="GO:0004674">
    <property type="term" value="F:protein serine/threonine kinase activity"/>
    <property type="evidence" value="ECO:0007669"/>
    <property type="project" value="UniProtKB-KW"/>
</dbReference>
<evidence type="ECO:0000313" key="9">
    <source>
        <dbReference type="EMBL" id="SZX75580.1"/>
    </source>
</evidence>
<reference evidence="9 10" key="1">
    <citation type="submission" date="2016-10" db="EMBL/GenBank/DDBJ databases">
        <authorList>
            <person name="Cai Z."/>
        </authorList>
    </citation>
    <scope>NUCLEOTIDE SEQUENCE [LARGE SCALE GENOMIC DNA]</scope>
</reference>
<dbReference type="InterPro" id="IPR001245">
    <property type="entry name" value="Ser-Thr/Tyr_kinase_cat_dom"/>
</dbReference>
<evidence type="ECO:0000256" key="7">
    <source>
        <dbReference type="SAM" id="MobiDB-lite"/>
    </source>
</evidence>
<organism evidence="9 10">
    <name type="scientific">Tetradesmus obliquus</name>
    <name type="common">Green alga</name>
    <name type="synonym">Acutodesmus obliquus</name>
    <dbReference type="NCBI Taxonomy" id="3088"/>
    <lineage>
        <taxon>Eukaryota</taxon>
        <taxon>Viridiplantae</taxon>
        <taxon>Chlorophyta</taxon>
        <taxon>core chlorophytes</taxon>
        <taxon>Chlorophyceae</taxon>
        <taxon>CS clade</taxon>
        <taxon>Sphaeropleales</taxon>
        <taxon>Scenedesmaceae</taxon>
        <taxon>Tetradesmus</taxon>
    </lineage>
</organism>
<keyword evidence="2" id="KW-0808">Transferase</keyword>
<evidence type="ECO:0000256" key="5">
    <source>
        <dbReference type="ARBA" id="ARBA00022840"/>
    </source>
</evidence>
<dbReference type="Gene3D" id="1.10.510.10">
    <property type="entry name" value="Transferase(Phosphotransferase) domain 1"/>
    <property type="match status" value="2"/>
</dbReference>
<dbReference type="InterPro" id="IPR011009">
    <property type="entry name" value="Kinase-like_dom_sf"/>
</dbReference>
<evidence type="ECO:0000256" key="3">
    <source>
        <dbReference type="ARBA" id="ARBA00022741"/>
    </source>
</evidence>
<protein>
    <recommendedName>
        <fullName evidence="8">Protein kinase domain-containing protein</fullName>
    </recommendedName>
</protein>
<keyword evidence="1" id="KW-0723">Serine/threonine-protein kinase</keyword>
<proteinExistence type="predicted"/>
<name>A0A383WE92_TETOB</name>
<keyword evidence="5 6" id="KW-0067">ATP-binding</keyword>
<dbReference type="STRING" id="3088.A0A383WE92"/>
<evidence type="ECO:0000256" key="6">
    <source>
        <dbReference type="PROSITE-ProRule" id="PRU10141"/>
    </source>
</evidence>
<dbReference type="InterPro" id="IPR051681">
    <property type="entry name" value="Ser/Thr_Kinases-Pseudokinases"/>
</dbReference>
<feature type="region of interest" description="Disordered" evidence="7">
    <location>
        <begin position="259"/>
        <end position="295"/>
    </location>
</feature>
<feature type="compositionally biased region" description="Low complexity" evidence="7">
    <location>
        <begin position="222"/>
        <end position="236"/>
    </location>
</feature>
<evidence type="ECO:0000256" key="1">
    <source>
        <dbReference type="ARBA" id="ARBA00022527"/>
    </source>
</evidence>
<dbReference type="PANTHER" id="PTHR44329">
    <property type="entry name" value="SERINE/THREONINE-PROTEIN KINASE TNNI3K-RELATED"/>
    <property type="match status" value="1"/>
</dbReference>
<keyword evidence="10" id="KW-1185">Reference proteome</keyword>
<evidence type="ECO:0000259" key="8">
    <source>
        <dbReference type="PROSITE" id="PS50011"/>
    </source>
</evidence>
<feature type="binding site" evidence="6">
    <location>
        <position position="39"/>
    </location>
    <ligand>
        <name>ATP</name>
        <dbReference type="ChEBI" id="CHEBI:30616"/>
    </ligand>
</feature>
<dbReference type="AlphaFoldDB" id="A0A383WE92"/>
<dbReference type="Pfam" id="PF07714">
    <property type="entry name" value="PK_Tyr_Ser-Thr"/>
    <property type="match status" value="1"/>
</dbReference>
<gene>
    <name evidence="9" type="ORF">BQ4739_LOCUS15859</name>
</gene>
<dbReference type="Pfam" id="PF00069">
    <property type="entry name" value="Pkinase"/>
    <property type="match status" value="1"/>
</dbReference>
<evidence type="ECO:0000256" key="2">
    <source>
        <dbReference type="ARBA" id="ARBA00022679"/>
    </source>
</evidence>
<keyword evidence="3 6" id="KW-0547">Nucleotide-binding</keyword>
<dbReference type="SMART" id="SM00220">
    <property type="entry name" value="S_TKc"/>
    <property type="match status" value="1"/>
</dbReference>
<dbReference type="InterPro" id="IPR000719">
    <property type="entry name" value="Prot_kinase_dom"/>
</dbReference>
<dbReference type="PANTHER" id="PTHR44329:SF289">
    <property type="entry name" value="SERINE_THREONINE-PROTEIN KINASE VIK"/>
    <property type="match status" value="1"/>
</dbReference>
<dbReference type="InterPro" id="IPR008271">
    <property type="entry name" value="Ser/Thr_kinase_AS"/>
</dbReference>
<keyword evidence="4" id="KW-0418">Kinase</keyword>
<sequence>MHDQGSHNKHRIKTLGRIGRGSFGDVYRSVFDGQICAVKTIHNAQDELTFKMFKREAHILQDCSHKRIVGFKALCRLTPKQAEHQGKWALVLEYAKGGTLMHKVSQSMISPGRQVYSNAQALAWALDVASALQYLHGRSPAVLHRDVKLSNVLLAKEEGAWVAKLSDFGLHVVVDGSRERLLRVSFDHNGSSQPRHFFTSSNSSRQACGTLQAPYTPAATTQAAAHSRFSSSAASSSGGGAAGAQLTQQHLQALQQQLEQTPVQGSAAAAAAELPEAAATSDKDSAHQQAGGLAKQCDGGKAGAMLCSQPGRCVGPEHPGAALQQERPLRASSTPLLSSSSSWGVTLRDEREAAAVASAAQHLRGGAAPHAGPRRRASFQVRRPAAAAASPAAGAAEAADWRLRRMAGLHLQSCGLAGGELLSDDDYGSMGSMATGGTWDSEATYAPRSSDEAEEGWAEVESVFDMTGQTGSYMYMAPEVLLRQPYNEKADVFSFGVMLYELAARCLLLFSELPAHPSDPAVAERYAEKVSQGYRPSRPEHMPPGVWELVTECWQQQPAARPAMASVVDALTQLLAEEERGAGNCGGGGSRRNSLSLGFNAAAAAASDTTVGSSKPAGKPGLAASASCSSAAAASGERVGSSLPGEGAPACGCTIC</sequence>
<feature type="compositionally biased region" description="Low complexity" evidence="7">
    <location>
        <begin position="267"/>
        <end position="279"/>
    </location>
</feature>
<feature type="domain" description="Protein kinase" evidence="8">
    <location>
        <begin position="12"/>
        <end position="575"/>
    </location>
</feature>
<dbReference type="PROSITE" id="PS50011">
    <property type="entry name" value="PROTEIN_KINASE_DOM"/>
    <property type="match status" value="1"/>
</dbReference>
<dbReference type="SUPFAM" id="SSF56112">
    <property type="entry name" value="Protein kinase-like (PK-like)"/>
    <property type="match status" value="1"/>
</dbReference>
<dbReference type="InterPro" id="IPR017441">
    <property type="entry name" value="Protein_kinase_ATP_BS"/>
</dbReference>
<dbReference type="PROSITE" id="PS00108">
    <property type="entry name" value="PROTEIN_KINASE_ST"/>
    <property type="match status" value="1"/>
</dbReference>
<dbReference type="PROSITE" id="PS00107">
    <property type="entry name" value="PROTEIN_KINASE_ATP"/>
    <property type="match status" value="1"/>
</dbReference>
<evidence type="ECO:0000313" key="10">
    <source>
        <dbReference type="Proteomes" id="UP000256970"/>
    </source>
</evidence>
<feature type="region of interest" description="Disordered" evidence="7">
    <location>
        <begin position="222"/>
        <end position="245"/>
    </location>
</feature>
<dbReference type="EMBL" id="FNXT01001236">
    <property type="protein sequence ID" value="SZX75580.1"/>
    <property type="molecule type" value="Genomic_DNA"/>
</dbReference>
<dbReference type="GO" id="GO:0005524">
    <property type="term" value="F:ATP binding"/>
    <property type="evidence" value="ECO:0007669"/>
    <property type="project" value="UniProtKB-UniRule"/>
</dbReference>
<dbReference type="Proteomes" id="UP000256970">
    <property type="component" value="Unassembled WGS sequence"/>
</dbReference>
<accession>A0A383WE92</accession>
<evidence type="ECO:0000256" key="4">
    <source>
        <dbReference type="ARBA" id="ARBA00022777"/>
    </source>
</evidence>